<dbReference type="GO" id="GO:0006364">
    <property type="term" value="P:rRNA processing"/>
    <property type="evidence" value="ECO:0007669"/>
    <property type="project" value="InterPro"/>
</dbReference>
<dbReference type="AlphaFoldDB" id="A0AAN7VV29"/>
<dbReference type="PROSITE" id="PS50082">
    <property type="entry name" value="WD_REPEATS_2"/>
    <property type="match status" value="3"/>
</dbReference>
<feature type="repeat" description="WD" evidence="3">
    <location>
        <begin position="564"/>
        <end position="605"/>
    </location>
</feature>
<dbReference type="PANTHER" id="PTHR22840:SF12">
    <property type="entry name" value="WD REPEAT-CONTAINING PROTEIN 36"/>
    <property type="match status" value="1"/>
</dbReference>
<dbReference type="PROSITE" id="PS00678">
    <property type="entry name" value="WD_REPEATS_1"/>
    <property type="match status" value="1"/>
</dbReference>
<organism evidence="6 7">
    <name type="scientific">Pyrocoelia pectoralis</name>
    <dbReference type="NCBI Taxonomy" id="417401"/>
    <lineage>
        <taxon>Eukaryota</taxon>
        <taxon>Metazoa</taxon>
        <taxon>Ecdysozoa</taxon>
        <taxon>Arthropoda</taxon>
        <taxon>Hexapoda</taxon>
        <taxon>Insecta</taxon>
        <taxon>Pterygota</taxon>
        <taxon>Neoptera</taxon>
        <taxon>Endopterygota</taxon>
        <taxon>Coleoptera</taxon>
        <taxon>Polyphaga</taxon>
        <taxon>Elateriformia</taxon>
        <taxon>Elateroidea</taxon>
        <taxon>Lampyridae</taxon>
        <taxon>Lampyrinae</taxon>
        <taxon>Pyrocoelia</taxon>
    </lineage>
</organism>
<dbReference type="SMART" id="SM00320">
    <property type="entry name" value="WD40"/>
    <property type="match status" value="10"/>
</dbReference>
<feature type="domain" description="WDR36/Utp21 C-terminal" evidence="4">
    <location>
        <begin position="687"/>
        <end position="888"/>
    </location>
</feature>
<dbReference type="GO" id="GO:0032040">
    <property type="term" value="C:small-subunit processome"/>
    <property type="evidence" value="ECO:0007669"/>
    <property type="project" value="InterPro"/>
</dbReference>
<evidence type="ECO:0008006" key="8">
    <source>
        <dbReference type="Google" id="ProtNLM"/>
    </source>
</evidence>
<dbReference type="InterPro" id="IPR019775">
    <property type="entry name" value="WD40_repeat_CS"/>
</dbReference>
<reference evidence="6 7" key="1">
    <citation type="journal article" date="2024" name="Insects">
        <title>An Improved Chromosome-Level Genome Assembly of the Firefly Pyrocoelia pectoralis.</title>
        <authorList>
            <person name="Fu X."/>
            <person name="Meyer-Rochow V.B."/>
            <person name="Ballantyne L."/>
            <person name="Zhu X."/>
        </authorList>
    </citation>
    <scope>NUCLEOTIDE SEQUENCE [LARGE SCALE GENOMIC DNA]</scope>
    <source>
        <strain evidence="6">XCY_ONT2</strain>
    </source>
</reference>
<dbReference type="InterPro" id="IPR007319">
    <property type="entry name" value="WDR36/Utp21_C"/>
</dbReference>
<evidence type="ECO:0000256" key="2">
    <source>
        <dbReference type="ARBA" id="ARBA00022737"/>
    </source>
</evidence>
<dbReference type="PANTHER" id="PTHR22840">
    <property type="entry name" value="WD REPEAT-CONTAINING PROTEIN 36"/>
    <property type="match status" value="1"/>
</dbReference>
<dbReference type="Gene3D" id="2.130.10.10">
    <property type="entry name" value="YVTN repeat-like/Quinoprotein amine dehydrogenase"/>
    <property type="match status" value="2"/>
</dbReference>
<dbReference type="InterPro" id="IPR001680">
    <property type="entry name" value="WD40_rpt"/>
</dbReference>
<evidence type="ECO:0000259" key="5">
    <source>
        <dbReference type="Pfam" id="PF25171"/>
    </source>
</evidence>
<dbReference type="SUPFAM" id="SSF101908">
    <property type="entry name" value="Putative isomerase YbhE"/>
    <property type="match status" value="1"/>
</dbReference>
<dbReference type="Pfam" id="PF04192">
    <property type="entry name" value="Utp21"/>
    <property type="match status" value="1"/>
</dbReference>
<gene>
    <name evidence="6" type="ORF">RI129_001693</name>
</gene>
<keyword evidence="7" id="KW-1185">Reference proteome</keyword>
<evidence type="ECO:0000259" key="4">
    <source>
        <dbReference type="Pfam" id="PF04192"/>
    </source>
</evidence>
<dbReference type="InterPro" id="IPR059157">
    <property type="entry name" value="WDR36-Utp21_N"/>
</dbReference>
<proteinExistence type="predicted"/>
<dbReference type="FunFam" id="2.130.10.10:FF:000109">
    <property type="entry name" value="WD repeat domain 36"/>
    <property type="match status" value="1"/>
</dbReference>
<dbReference type="GO" id="GO:0034388">
    <property type="term" value="C:Pwp2p-containing subcomplex of 90S preribosome"/>
    <property type="evidence" value="ECO:0007669"/>
    <property type="project" value="TreeGrafter"/>
</dbReference>
<dbReference type="InterPro" id="IPR036322">
    <property type="entry name" value="WD40_repeat_dom_sf"/>
</dbReference>
<dbReference type="Proteomes" id="UP001329430">
    <property type="component" value="Chromosome 1"/>
</dbReference>
<feature type="repeat" description="WD" evidence="3">
    <location>
        <begin position="479"/>
        <end position="514"/>
    </location>
</feature>
<dbReference type="SUPFAM" id="SSF50978">
    <property type="entry name" value="WD40 repeat-like"/>
    <property type="match status" value="1"/>
</dbReference>
<feature type="repeat" description="WD" evidence="3">
    <location>
        <begin position="267"/>
        <end position="298"/>
    </location>
</feature>
<evidence type="ECO:0000256" key="1">
    <source>
        <dbReference type="ARBA" id="ARBA00022574"/>
    </source>
</evidence>
<evidence type="ECO:0000313" key="6">
    <source>
        <dbReference type="EMBL" id="KAK5650664.1"/>
    </source>
</evidence>
<evidence type="ECO:0000313" key="7">
    <source>
        <dbReference type="Proteomes" id="UP001329430"/>
    </source>
</evidence>
<dbReference type="EMBL" id="JAVRBK010000001">
    <property type="protein sequence ID" value="KAK5650664.1"/>
    <property type="molecule type" value="Genomic_DNA"/>
</dbReference>
<protein>
    <recommendedName>
        <fullName evidence="8">Small-subunit processome Utp21 domain-containing protein</fullName>
    </recommendedName>
</protein>
<feature type="domain" description="WDR36/Utp21 N-terminal" evidence="5">
    <location>
        <begin position="36"/>
        <end position="301"/>
    </location>
</feature>
<name>A0AAN7VV29_9COLE</name>
<dbReference type="Pfam" id="PF25171">
    <property type="entry name" value="Beta-prop_WDR36-Utp21_1st"/>
    <property type="match status" value="1"/>
</dbReference>
<comment type="caution">
    <text evidence="6">The sequence shown here is derived from an EMBL/GenBank/DDBJ whole genome shotgun (WGS) entry which is preliminary data.</text>
</comment>
<evidence type="ECO:0000256" key="3">
    <source>
        <dbReference type="PROSITE-ProRule" id="PRU00221"/>
    </source>
</evidence>
<dbReference type="Pfam" id="PF25168">
    <property type="entry name" value="Beta-prop_WDR36-Utp21_2nd"/>
    <property type="match status" value="1"/>
</dbReference>
<sequence>MSLGSKIFVPNRCLGYVSNHIPLQVRYIKNRKENLIVTCVGKSFHTYGISHFGLLSVSGLHPSDITCMSSDAYHIYTACDTSIYAWRRGTELKHTYNKHNSPVHLLLPFAAHLISIDIENNLYIWDIKNETLFLELKFSIEDFQVTTILHPSTYINKILLGSEQGSMQLWNINTAKLIYSFKGWNSPITCLEQAPALDVVAVGLQNGKIILHNLKYDETIMDFTQDWGTVTSISFRTDNHPIMASGSATGHIVFWNLEEQRVASQLLNAHGNAVAGMICLPNEPLVVTSSSDNTLKLWIFDMSDGGARLLRIREGHSAPPSFIRFHGSNGHNILSAASDSTLRIFNTQTEQFNKSLGKASYNRKATKRRGRGNYDPLIMPPITQFTSEVTREKEWDNIAAIHSGLSIVTSWSYDKLKMGDLKLHPERLHKKKNLSKSTVSASSICLTHCGNFVLVGYTDGFIDRFNIQSGLWRDGYGTPKAHEGCVRGIATDSLNQITISGGSDAKIQFWKFKNKGSLPLTTLSLAESASFFRTHQESSMLAVALEDFTVVIVDIDTRCIVRQFEGHSAQITDATFSVDSRWLITSAIDCTIRVWNIPSSQLVDQFKTESACTSLSMSPTGEALATTHVNYLGIFLWCNRTLYSKITLKALSPTDEPSLISLPEISTTTEEVHLNVKVEDFEFVSPEQISLELVTMSGLASSRWLHLLDINIIKKKNKPNAPATAPKVAPFFLPTVASLEFQFDLSSHKENTESKFLVPENLLSLSPFGNSLNATITTNNFQPVIDKLKTMGPSLIELEIKSLNPQDGGSIPVMLQFLKLIEFMLLSNQDFELAHAYLGVFLKEHARLIASEDVLKEYLPNIKICLNSTWNRLQKKLFYNLCIVENLKTM</sequence>
<keyword evidence="2" id="KW-0677">Repeat</keyword>
<keyword evidence="1 3" id="KW-0853">WD repeat</keyword>
<dbReference type="PROSITE" id="PS50294">
    <property type="entry name" value="WD_REPEATS_REGION"/>
    <property type="match status" value="2"/>
</dbReference>
<dbReference type="InterPro" id="IPR015943">
    <property type="entry name" value="WD40/YVTN_repeat-like_dom_sf"/>
</dbReference>
<accession>A0AAN7VV29</accession>